<gene>
    <name evidence="1" type="ORF">L207DRAFT_602308</name>
</gene>
<dbReference type="SUPFAM" id="SSF51430">
    <property type="entry name" value="NAD(P)-linked oxidoreductase"/>
    <property type="match status" value="1"/>
</dbReference>
<keyword evidence="2" id="KW-1185">Reference proteome</keyword>
<dbReference type="OrthoDB" id="416253at2759"/>
<protein>
    <submittedName>
        <fullName evidence="1">Aldo/keto reductase</fullName>
    </submittedName>
</protein>
<dbReference type="Gene3D" id="3.20.20.100">
    <property type="entry name" value="NADP-dependent oxidoreductase domain"/>
    <property type="match status" value="2"/>
</dbReference>
<evidence type="ECO:0000313" key="2">
    <source>
        <dbReference type="Proteomes" id="UP000235786"/>
    </source>
</evidence>
<dbReference type="InterPro" id="IPR036812">
    <property type="entry name" value="NAD(P)_OxRdtase_dom_sf"/>
</dbReference>
<dbReference type="EMBL" id="KZ613951">
    <property type="protein sequence ID" value="PMD36256.1"/>
    <property type="molecule type" value="Genomic_DNA"/>
</dbReference>
<accession>A0A2J6RCL5</accession>
<dbReference type="AlphaFoldDB" id="A0A2J6RCL5"/>
<dbReference type="PANTHER" id="PTHR11732">
    <property type="entry name" value="ALDO/KETO REDUCTASE"/>
    <property type="match status" value="1"/>
</dbReference>
<dbReference type="Proteomes" id="UP000235786">
    <property type="component" value="Unassembled WGS sequence"/>
</dbReference>
<organism evidence="1 2">
    <name type="scientific">Hyaloscypha variabilis (strain UAMH 11265 / GT02V1 / F)</name>
    <name type="common">Meliniomyces variabilis</name>
    <dbReference type="NCBI Taxonomy" id="1149755"/>
    <lineage>
        <taxon>Eukaryota</taxon>
        <taxon>Fungi</taxon>
        <taxon>Dikarya</taxon>
        <taxon>Ascomycota</taxon>
        <taxon>Pezizomycotina</taxon>
        <taxon>Leotiomycetes</taxon>
        <taxon>Helotiales</taxon>
        <taxon>Hyaloscyphaceae</taxon>
        <taxon>Hyaloscypha</taxon>
        <taxon>Hyaloscypha variabilis</taxon>
    </lineage>
</organism>
<dbReference type="InterPro" id="IPR020471">
    <property type="entry name" value="AKR"/>
</dbReference>
<dbReference type="STRING" id="1149755.A0A2J6RCL5"/>
<dbReference type="GO" id="GO:0016491">
    <property type="term" value="F:oxidoreductase activity"/>
    <property type="evidence" value="ECO:0007669"/>
    <property type="project" value="InterPro"/>
</dbReference>
<evidence type="ECO:0000313" key="1">
    <source>
        <dbReference type="EMBL" id="PMD36256.1"/>
    </source>
</evidence>
<name>A0A2J6RCL5_HYAVF</name>
<proteinExistence type="predicted"/>
<sequence length="182" mass="19982">MAVTKTFKLNTGAEMPAFGLGTWQFTDEEGVVASGLPRNELFLTDKIWGTYHSRAQEALDTSLPALGVDYLDLWLMHWCAIGVSNFSTYNLEKLLTIAKLVPAVNQVELHSSLQQDIQLVAHSPLGSPDSKLLCEEGICEIAERHGKSSAQVLISWGVGKGWGDLPKSLSEVSFWHLAKKSL</sequence>
<reference evidence="1 2" key="1">
    <citation type="submission" date="2016-04" db="EMBL/GenBank/DDBJ databases">
        <title>A degradative enzymes factory behind the ericoid mycorrhizal symbiosis.</title>
        <authorList>
            <consortium name="DOE Joint Genome Institute"/>
            <person name="Martino E."/>
            <person name="Morin E."/>
            <person name="Grelet G."/>
            <person name="Kuo A."/>
            <person name="Kohler A."/>
            <person name="Daghino S."/>
            <person name="Barry K."/>
            <person name="Choi C."/>
            <person name="Cichocki N."/>
            <person name="Clum A."/>
            <person name="Copeland A."/>
            <person name="Hainaut M."/>
            <person name="Haridas S."/>
            <person name="Labutti K."/>
            <person name="Lindquist E."/>
            <person name="Lipzen A."/>
            <person name="Khouja H.-R."/>
            <person name="Murat C."/>
            <person name="Ohm R."/>
            <person name="Olson A."/>
            <person name="Spatafora J."/>
            <person name="Veneault-Fourrey C."/>
            <person name="Henrissat B."/>
            <person name="Grigoriev I."/>
            <person name="Martin F."/>
            <person name="Perotto S."/>
        </authorList>
    </citation>
    <scope>NUCLEOTIDE SEQUENCE [LARGE SCALE GENOMIC DNA]</scope>
    <source>
        <strain evidence="1 2">F</strain>
    </source>
</reference>